<evidence type="ECO:0000256" key="4">
    <source>
        <dbReference type="ARBA" id="ARBA00022898"/>
    </source>
</evidence>
<accession>A0A0N4SX94</accession>
<protein>
    <recommendedName>
        <fullName evidence="6">Pyridoxal-dependent decarboxylase domain-containing protein 1</fullName>
    </recommendedName>
</protein>
<evidence type="ECO:0000256" key="6">
    <source>
        <dbReference type="ARBA" id="ARBA00047190"/>
    </source>
</evidence>
<feature type="region of interest" description="Disordered" evidence="7">
    <location>
        <begin position="893"/>
        <end position="924"/>
    </location>
</feature>
<dbReference type="InterPro" id="IPR015424">
    <property type="entry name" value="PyrdxlP-dep_Trfase"/>
</dbReference>
<keyword evidence="11" id="KW-1185">Reference proteome</keyword>
<evidence type="ECO:0000256" key="2">
    <source>
        <dbReference type="ARBA" id="ARBA00009533"/>
    </source>
</evidence>
<dbReference type="PANTHER" id="PTHR42735">
    <property type="match status" value="1"/>
</dbReference>
<comment type="similarity">
    <text evidence="2">Belongs to the group II decarboxylase family.</text>
</comment>
<organism evidence="12">
    <name type="scientific">Brugia pahangi</name>
    <name type="common">Filarial nematode worm</name>
    <dbReference type="NCBI Taxonomy" id="6280"/>
    <lineage>
        <taxon>Eukaryota</taxon>
        <taxon>Metazoa</taxon>
        <taxon>Ecdysozoa</taxon>
        <taxon>Nematoda</taxon>
        <taxon>Chromadorea</taxon>
        <taxon>Rhabditida</taxon>
        <taxon>Spirurina</taxon>
        <taxon>Spiruromorpha</taxon>
        <taxon>Filarioidea</taxon>
        <taxon>Onchocercidae</taxon>
        <taxon>Brugia</taxon>
    </lineage>
</organism>
<feature type="compositionally biased region" description="Polar residues" evidence="7">
    <location>
        <begin position="908"/>
        <end position="924"/>
    </location>
</feature>
<dbReference type="PANTHER" id="PTHR42735:SF1">
    <property type="entry name" value="PYRIDOXAL-DEPENDENT DECARBOXYLASE DOMAIN-CONTAINING PROTEIN 1-RELATED"/>
    <property type="match status" value="1"/>
</dbReference>
<feature type="compositionally biased region" description="Basic and acidic residues" evidence="7">
    <location>
        <begin position="134"/>
        <end position="143"/>
    </location>
</feature>
<feature type="region of interest" description="Disordered" evidence="7">
    <location>
        <begin position="125"/>
        <end position="146"/>
    </location>
</feature>
<keyword evidence="5" id="KW-0456">Lyase</keyword>
<dbReference type="SUPFAM" id="SSF53383">
    <property type="entry name" value="PLP-dependent transferases"/>
    <property type="match status" value="1"/>
</dbReference>
<proteinExistence type="inferred from homology"/>
<dbReference type="InterPro" id="IPR050477">
    <property type="entry name" value="GrpII_AminoAcid_Decarb"/>
</dbReference>
<gene>
    <name evidence="10" type="ORF">BPAG_LOCUS286</name>
</gene>
<evidence type="ECO:0000313" key="12">
    <source>
        <dbReference type="WBParaSite" id="BPAG_0000028501-mRNA-1"/>
    </source>
</evidence>
<dbReference type="AlphaFoldDB" id="A0A0N4SX94"/>
<feature type="domain" description="PDXDC1-like third" evidence="9">
    <location>
        <begin position="701"/>
        <end position="809"/>
    </location>
</feature>
<comment type="cofactor">
    <cofactor evidence="1">
        <name>pyridoxal 5'-phosphate</name>
        <dbReference type="ChEBI" id="CHEBI:597326"/>
    </cofactor>
</comment>
<keyword evidence="3" id="KW-0210">Decarboxylase</keyword>
<keyword evidence="4" id="KW-0663">Pyridoxal phosphate</keyword>
<sequence>MCIDDTKVDSLMNTLEMLNWFFPQIRGALDISHVMGMNEDCRHNMMCFSMQESELNEKTELEMQIDVMMATSSEAEATMNAARQIINNIEKYGHSLPIGMHSSGSLLNANNNDVVEKSVLERLASTSDGNDLDNAEKLERGTRTESSTNVTISRILQQLEQLIRSDDWVNKEVKDYGESPHPSEFPKKRAYIVSSHLSELGRTLIVSSSLKSYINLLGTHHRQCIASWLYGSTSQTLSTLFRTSNSNLHCSEHGSSFLNSIKAEIGHAIRLALYDAYGPDYCSKGWRAFLQMGSPVVYISPALHIDLSSYLSTEYLIGDIVILKKSDGDFSDIEGRIDHIAFEKQLDEDIAAGKKPLMVIGVVGSSILGQNDIISRLLEIRKSKAEFWIHVIGQGLAALCLKEPPEVLVHVLSQVDSFTAPLALWLGIPAAPIITLHRSVDNQKPLYHEKLAVLPWWIAYHHLTPSKITDTIENAYLLSRVMLRGLAAFPQIEILGFENPVEFANHVYKSICTSPTVLIFKYRCPNLVLEQVKKVSFTTLSEITPSPYHKTFEKIPGCNSRSSSNTLTNDYVYSCDANNTFVDNFFSTSDYDIDKLEYADSLNFWLSQGLISDCGELGLQMVTFGDSHRSALRFCPLESAAYFFFVDQFSLDCLTSLFIFFLTAHIFSLNCTHMDHVHKFIKKLSDALAIIESTIIAKKRFKEIVSKYPSLGLAPVYKWAGIGAVCYIPSIVRETPMNEWNKKQRQQVCHLNLELVQSLRSVDTAFSAGESPAYSVSCVKFGMLSNDKDLTDLVHLVAERGREIEQSQKYMESLAEMIRQGIETANKDLKRENDERFMQEGMMRQIPLMSSLVNWFSPLDKGLQGIKGRSFDLKTGQIQSTEVYYKHRLMNRSDAISQNPHNPVAKTSIESTKKQSVNSSRDTI</sequence>
<dbReference type="InterPro" id="IPR055103">
    <property type="entry name" value="PDXDC1-like_2nd"/>
</dbReference>
<dbReference type="WBParaSite" id="BPAG_0000028501-mRNA-1">
    <property type="protein sequence ID" value="BPAG_0000028501-mRNA-1"/>
    <property type="gene ID" value="BPAG_0000028501"/>
</dbReference>
<reference evidence="12" key="1">
    <citation type="submission" date="2017-02" db="UniProtKB">
        <authorList>
            <consortium name="WormBaseParasite"/>
        </authorList>
    </citation>
    <scope>IDENTIFICATION</scope>
</reference>
<evidence type="ECO:0000259" key="8">
    <source>
        <dbReference type="Pfam" id="PF22930"/>
    </source>
</evidence>
<evidence type="ECO:0000256" key="5">
    <source>
        <dbReference type="ARBA" id="ARBA00023239"/>
    </source>
</evidence>
<reference evidence="10 11" key="2">
    <citation type="submission" date="2018-11" db="EMBL/GenBank/DDBJ databases">
        <authorList>
            <consortium name="Pathogen Informatics"/>
        </authorList>
    </citation>
    <scope>NUCLEOTIDE SEQUENCE [LARGE SCALE GENOMIC DNA]</scope>
</reference>
<dbReference type="Pfam" id="PF22930">
    <property type="entry name" value="PDXDC1-like_cen"/>
    <property type="match status" value="1"/>
</dbReference>
<evidence type="ECO:0000313" key="10">
    <source>
        <dbReference type="EMBL" id="VDN81472.1"/>
    </source>
</evidence>
<dbReference type="GO" id="GO:0016831">
    <property type="term" value="F:carboxy-lyase activity"/>
    <property type="evidence" value="ECO:0007669"/>
    <property type="project" value="UniProtKB-KW"/>
</dbReference>
<dbReference type="Gene3D" id="3.40.640.10">
    <property type="entry name" value="Type I PLP-dependent aspartate aminotransferase-like (Major domain)"/>
    <property type="match status" value="1"/>
</dbReference>
<dbReference type="STRING" id="6280.A0A0N4SX94"/>
<dbReference type="EMBL" id="UZAD01000011">
    <property type="protein sequence ID" value="VDN81472.1"/>
    <property type="molecule type" value="Genomic_DNA"/>
</dbReference>
<feature type="domain" description="PDXDC1/PDXD2 second" evidence="8">
    <location>
        <begin position="588"/>
        <end position="642"/>
    </location>
</feature>
<evidence type="ECO:0000256" key="7">
    <source>
        <dbReference type="SAM" id="MobiDB-lite"/>
    </source>
</evidence>
<evidence type="ECO:0000256" key="3">
    <source>
        <dbReference type="ARBA" id="ARBA00022793"/>
    </source>
</evidence>
<dbReference type="Pfam" id="PF22937">
    <property type="entry name" value="PDXDC1-like_cen2"/>
    <property type="match status" value="1"/>
</dbReference>
<dbReference type="InterPro" id="IPR055102">
    <property type="entry name" value="PDXDC1-like_3rd"/>
</dbReference>
<dbReference type="InterPro" id="IPR015421">
    <property type="entry name" value="PyrdxlP-dep_Trfase_major"/>
</dbReference>
<evidence type="ECO:0000259" key="9">
    <source>
        <dbReference type="Pfam" id="PF22937"/>
    </source>
</evidence>
<evidence type="ECO:0000313" key="11">
    <source>
        <dbReference type="Proteomes" id="UP000278627"/>
    </source>
</evidence>
<name>A0A0N4SX94_BRUPA</name>
<dbReference type="Proteomes" id="UP000278627">
    <property type="component" value="Unassembled WGS sequence"/>
</dbReference>
<evidence type="ECO:0000256" key="1">
    <source>
        <dbReference type="ARBA" id="ARBA00001933"/>
    </source>
</evidence>